<dbReference type="InterPro" id="IPR029063">
    <property type="entry name" value="SAM-dependent_MTases_sf"/>
</dbReference>
<sequence length="258" mass="28636">MPDTAHAPPIPVTGPVAWDDDGMPYSPRFGERYRSAGTERQGGWAQARHVFLAGCALTTPDGERLTEPAWRNACEWRMLENGFGLGLNFLATWYAWRQDPQRPARLVYEGTEAWPPSAEDVRRSAAPFEQLAPMADTLADAWEHLLQGEEYCFDAGHVVLRLHGGDAIGALRRVPPGVDSVFLDGFNPKLNPDMWSRELLEVIGTLARPGTRVATWCVLRAVRDGLKASGFTVRRREGLPPKWHCLTAVRLPSSDLPA</sequence>
<name>A0ABU1VAD3_9BURK</name>
<dbReference type="PANTHER" id="PTHR39963:SF1">
    <property type="entry name" value="MNMC-LIKE METHYLTRANSFERASE DOMAIN-CONTAINING PROTEIN"/>
    <property type="match status" value="1"/>
</dbReference>
<feature type="domain" description="MnmC-like methyltransferase" evidence="1">
    <location>
        <begin position="130"/>
        <end position="249"/>
    </location>
</feature>
<evidence type="ECO:0000259" key="1">
    <source>
        <dbReference type="Pfam" id="PF05430"/>
    </source>
</evidence>
<reference evidence="2 3" key="1">
    <citation type="submission" date="2023-07" db="EMBL/GenBank/DDBJ databases">
        <title>Sorghum-associated microbial communities from plants grown in Nebraska, USA.</title>
        <authorList>
            <person name="Schachtman D."/>
        </authorList>
    </citation>
    <scope>NUCLEOTIDE SEQUENCE [LARGE SCALE GENOMIC DNA]</scope>
    <source>
        <strain evidence="2 3">BE240</strain>
    </source>
</reference>
<keyword evidence="2" id="KW-0489">Methyltransferase</keyword>
<dbReference type="Pfam" id="PF05430">
    <property type="entry name" value="Methyltransf_30"/>
    <property type="match status" value="1"/>
</dbReference>
<comment type="caution">
    <text evidence="2">The sequence shown here is derived from an EMBL/GenBank/DDBJ whole genome shotgun (WGS) entry which is preliminary data.</text>
</comment>
<dbReference type="GO" id="GO:0008168">
    <property type="term" value="F:methyltransferase activity"/>
    <property type="evidence" value="ECO:0007669"/>
    <property type="project" value="UniProtKB-KW"/>
</dbReference>
<accession>A0ABU1VAD3</accession>
<dbReference type="PANTHER" id="PTHR39963">
    <property type="entry name" value="SLL0983 PROTEIN"/>
    <property type="match status" value="1"/>
</dbReference>
<protein>
    <submittedName>
        <fullName evidence="2">tRNA U34 5-methylaminomethyl-2-thiouridine-forming methyltransferase MnmC</fullName>
    </submittedName>
</protein>
<keyword evidence="2" id="KW-0808">Transferase</keyword>
<dbReference type="InterPro" id="IPR047785">
    <property type="entry name" value="tRNA_MNMC2"/>
</dbReference>
<dbReference type="RefSeq" id="WP_204733406.1">
    <property type="nucleotide sequence ID" value="NZ_JAVDWE010000005.1"/>
</dbReference>
<dbReference type="NCBIfam" id="NF033855">
    <property type="entry name" value="tRNA_MNMC2"/>
    <property type="match status" value="1"/>
</dbReference>
<evidence type="ECO:0000313" key="2">
    <source>
        <dbReference type="EMBL" id="MDR7094402.1"/>
    </source>
</evidence>
<dbReference type="Proteomes" id="UP001265550">
    <property type="component" value="Unassembled WGS sequence"/>
</dbReference>
<keyword evidence="3" id="KW-1185">Reference proteome</keyword>
<organism evidence="2 3">
    <name type="scientific">Hydrogenophaga laconesensis</name>
    <dbReference type="NCBI Taxonomy" id="1805971"/>
    <lineage>
        <taxon>Bacteria</taxon>
        <taxon>Pseudomonadati</taxon>
        <taxon>Pseudomonadota</taxon>
        <taxon>Betaproteobacteria</taxon>
        <taxon>Burkholderiales</taxon>
        <taxon>Comamonadaceae</taxon>
        <taxon>Hydrogenophaga</taxon>
    </lineage>
</organism>
<dbReference type="GO" id="GO:0032259">
    <property type="term" value="P:methylation"/>
    <property type="evidence" value="ECO:0007669"/>
    <property type="project" value="UniProtKB-KW"/>
</dbReference>
<dbReference type="Gene3D" id="3.40.50.150">
    <property type="entry name" value="Vaccinia Virus protein VP39"/>
    <property type="match status" value="1"/>
</dbReference>
<gene>
    <name evidence="2" type="ORF">J2X09_002143</name>
</gene>
<evidence type="ECO:0000313" key="3">
    <source>
        <dbReference type="Proteomes" id="UP001265550"/>
    </source>
</evidence>
<dbReference type="EMBL" id="JAVDWE010000005">
    <property type="protein sequence ID" value="MDR7094402.1"/>
    <property type="molecule type" value="Genomic_DNA"/>
</dbReference>
<proteinExistence type="predicted"/>
<dbReference type="InterPro" id="IPR008471">
    <property type="entry name" value="MnmC-like_methylTransf"/>
</dbReference>